<dbReference type="InterPro" id="IPR044548">
    <property type="entry name" value="AF0060_NTP-PPase_MazG-like"/>
</dbReference>
<organism evidence="2 3">
    <name type="scientific">Streptomyces cyanogenus</name>
    <dbReference type="NCBI Taxonomy" id="80860"/>
    <lineage>
        <taxon>Bacteria</taxon>
        <taxon>Bacillati</taxon>
        <taxon>Actinomycetota</taxon>
        <taxon>Actinomycetes</taxon>
        <taxon>Kitasatosporales</taxon>
        <taxon>Streptomycetaceae</taxon>
        <taxon>Streptomyces</taxon>
    </lineage>
</organism>
<dbReference type="SUPFAM" id="SSF101386">
    <property type="entry name" value="all-alpha NTP pyrophosphatases"/>
    <property type="match status" value="1"/>
</dbReference>
<evidence type="ECO:0000313" key="2">
    <source>
        <dbReference type="EMBL" id="QTD98976.1"/>
    </source>
</evidence>
<accession>A0ABX7TRD6</accession>
<proteinExistence type="predicted"/>
<protein>
    <submittedName>
        <fullName evidence="2">Uncharacterized protein</fullName>
    </submittedName>
</protein>
<dbReference type="CDD" id="cd11533">
    <property type="entry name" value="NTP-PPase_Af0060_like"/>
    <property type="match status" value="1"/>
</dbReference>
<evidence type="ECO:0000313" key="3">
    <source>
        <dbReference type="Proteomes" id="UP000663908"/>
    </source>
</evidence>
<sequence>MGDTWKQVDRIRQWLDATVEDAGPADVRLLRVLKIGEEYGEVAEALHGVLGANPRKGRSHAWPDVQRELVDVIVASMVALATIAPDAGQVFQERLDALPPRPGAAGAARRDVHGGSARSAVRPWPGISRPRSVLRSTAGERSSSSIIVDPLPIHYS</sequence>
<name>A0ABX7TRD6_STRCY</name>
<keyword evidence="3" id="KW-1185">Reference proteome</keyword>
<dbReference type="EMBL" id="CP071839">
    <property type="protein sequence ID" value="QTD98976.1"/>
    <property type="molecule type" value="Genomic_DNA"/>
</dbReference>
<dbReference type="RefSeq" id="WP_341829325.1">
    <property type="nucleotide sequence ID" value="NZ_CP071839.1"/>
</dbReference>
<gene>
    <name evidence="2" type="ORF">S1361_16610</name>
</gene>
<reference evidence="2 3" key="1">
    <citation type="submission" date="2021-03" db="EMBL/GenBank/DDBJ databases">
        <title>Complete genome sequence of Streptomyces cyanogenus S136, producer of anticancer angucycline landomycin A.</title>
        <authorList>
            <person name="Hrab P."/>
            <person name="Ruckert C."/>
            <person name="Busche T."/>
            <person name="Ostash I."/>
            <person name="Kalinowski J."/>
            <person name="Fedorenko V."/>
            <person name="Yushchuk O."/>
            <person name="Ostash B."/>
        </authorList>
    </citation>
    <scope>NUCLEOTIDE SEQUENCE [LARGE SCALE GENOMIC DNA]</scope>
    <source>
        <strain evidence="2 3">S136</strain>
    </source>
</reference>
<evidence type="ECO:0000256" key="1">
    <source>
        <dbReference type="SAM" id="MobiDB-lite"/>
    </source>
</evidence>
<dbReference type="Proteomes" id="UP000663908">
    <property type="component" value="Chromosome"/>
</dbReference>
<feature type="region of interest" description="Disordered" evidence="1">
    <location>
        <begin position="101"/>
        <end position="143"/>
    </location>
</feature>